<keyword evidence="2" id="KW-1185">Reference proteome</keyword>
<comment type="caution">
    <text evidence="1">The sequence shown here is derived from an EMBL/GenBank/DDBJ whole genome shotgun (WGS) entry which is preliminary data.</text>
</comment>
<protein>
    <submittedName>
        <fullName evidence="1">Uncharacterized protein</fullName>
    </submittedName>
</protein>
<sequence>PKSLIHHDKKGEFNQKGSLPFRKVLMGRKRTTYAKVTLSSSNVDNPNVPNLQVLVLPQMAEVSHTSKQKG</sequence>
<evidence type="ECO:0000313" key="2">
    <source>
        <dbReference type="Proteomes" id="UP000594638"/>
    </source>
</evidence>
<dbReference type="Proteomes" id="UP000594638">
    <property type="component" value="Unassembled WGS sequence"/>
</dbReference>
<reference evidence="1 2" key="1">
    <citation type="submission" date="2019-12" db="EMBL/GenBank/DDBJ databases">
        <authorList>
            <person name="Alioto T."/>
            <person name="Alioto T."/>
            <person name="Gomez Garrido J."/>
        </authorList>
    </citation>
    <scope>NUCLEOTIDE SEQUENCE [LARGE SCALE GENOMIC DNA]</scope>
</reference>
<proteinExistence type="predicted"/>
<feature type="non-terminal residue" evidence="1">
    <location>
        <position position="1"/>
    </location>
</feature>
<feature type="non-terminal residue" evidence="1">
    <location>
        <position position="70"/>
    </location>
</feature>
<name>A0A8S0S180_OLEEU</name>
<evidence type="ECO:0000313" key="1">
    <source>
        <dbReference type="EMBL" id="CAA2985016.1"/>
    </source>
</evidence>
<organism evidence="1 2">
    <name type="scientific">Olea europaea subsp. europaea</name>
    <dbReference type="NCBI Taxonomy" id="158383"/>
    <lineage>
        <taxon>Eukaryota</taxon>
        <taxon>Viridiplantae</taxon>
        <taxon>Streptophyta</taxon>
        <taxon>Embryophyta</taxon>
        <taxon>Tracheophyta</taxon>
        <taxon>Spermatophyta</taxon>
        <taxon>Magnoliopsida</taxon>
        <taxon>eudicotyledons</taxon>
        <taxon>Gunneridae</taxon>
        <taxon>Pentapetalae</taxon>
        <taxon>asterids</taxon>
        <taxon>lamiids</taxon>
        <taxon>Lamiales</taxon>
        <taxon>Oleaceae</taxon>
        <taxon>Oleeae</taxon>
        <taxon>Olea</taxon>
    </lineage>
</organism>
<dbReference type="EMBL" id="CACTIH010003788">
    <property type="protein sequence ID" value="CAA2985016.1"/>
    <property type="molecule type" value="Genomic_DNA"/>
</dbReference>
<accession>A0A8S0S180</accession>
<gene>
    <name evidence="1" type="ORF">OLEA9_A097899</name>
</gene>
<dbReference type="AlphaFoldDB" id="A0A8S0S180"/>